<feature type="domain" description="Serpin" evidence="3">
    <location>
        <begin position="13"/>
        <end position="373"/>
    </location>
</feature>
<dbReference type="KEGG" id="vnx:VNE69_12104"/>
<dbReference type="Gene3D" id="2.30.39.10">
    <property type="entry name" value="Alpha-1-antitrypsin, domain 1"/>
    <property type="match status" value="1"/>
</dbReference>
<dbReference type="InterPro" id="IPR023796">
    <property type="entry name" value="Serpin_dom"/>
</dbReference>
<dbReference type="RefSeq" id="XP_065331264.1">
    <property type="nucleotide sequence ID" value="XM_065475192.1"/>
</dbReference>
<evidence type="ECO:0000313" key="4">
    <source>
        <dbReference type="EMBL" id="WUR05119.1"/>
    </source>
</evidence>
<dbReference type="PANTHER" id="PTHR11461">
    <property type="entry name" value="SERINE PROTEASE INHIBITOR, SERPIN"/>
    <property type="match status" value="1"/>
</dbReference>
<dbReference type="PANTHER" id="PTHR11461:SF211">
    <property type="entry name" value="GH10112P-RELATED"/>
    <property type="match status" value="1"/>
</dbReference>
<dbReference type="PROSITE" id="PS00284">
    <property type="entry name" value="SERPIN"/>
    <property type="match status" value="1"/>
</dbReference>
<comment type="similarity">
    <text evidence="1 2">Belongs to the serpin family.</text>
</comment>
<name>A0AAX4JGM8_9MICR</name>
<dbReference type="InterPro" id="IPR036186">
    <property type="entry name" value="Serpin_sf"/>
</dbReference>
<reference evidence="4" key="1">
    <citation type="journal article" date="2024" name="BMC Genomics">
        <title>Functional annotation of a divergent genome using sequence and structure-based similarity.</title>
        <authorList>
            <person name="Svedberg D."/>
            <person name="Winiger R.R."/>
            <person name="Berg A."/>
            <person name="Sharma H."/>
            <person name="Tellgren-Roth C."/>
            <person name="Debrunner-Vossbrinck B.A."/>
            <person name="Vossbrinck C.R."/>
            <person name="Barandun J."/>
        </authorList>
    </citation>
    <scope>NUCLEOTIDE SEQUENCE</scope>
    <source>
        <strain evidence="4">Illinois isolate</strain>
    </source>
</reference>
<evidence type="ECO:0000256" key="2">
    <source>
        <dbReference type="RuleBase" id="RU000411"/>
    </source>
</evidence>
<dbReference type="InterPro" id="IPR000215">
    <property type="entry name" value="Serpin_fam"/>
</dbReference>
<dbReference type="Pfam" id="PF00079">
    <property type="entry name" value="Serpin"/>
    <property type="match status" value="1"/>
</dbReference>
<dbReference type="InterPro" id="IPR042178">
    <property type="entry name" value="Serpin_sf_1"/>
</dbReference>
<dbReference type="InterPro" id="IPR042185">
    <property type="entry name" value="Serpin_sf_2"/>
</dbReference>
<dbReference type="SUPFAM" id="SSF56574">
    <property type="entry name" value="Serpins"/>
    <property type="match status" value="1"/>
</dbReference>
<sequence length="380" mass="44607">MNTFNNMMLDISNTMFYGLLQESENTLVFSPLSVINLLWLYYNGSENLKDRNEYDLKSYNREFKDLNEKICNIFESTHWYKKQSKGFVYINNFVFYNKDLKLIDKEIFTSTNVKLQEFKQGIKAKTLSKLIKRTVNKTTKWKINEILNIKNNVLTAKNLNTAQYKSVWKTFFSNVLVHENFYIRENKIIKIQMMQKKDKMLVLDTNDFIAVGVSLNIANLKFVAVLPKNNKKLQDIHYEINKDNIYGLHDMMAKAERNIVNLKMPKFTVESKFDIFKEMKTEAIGNKAEFTDLLESFLKSENDYEHVAMVDINEQGVKEKDSSSDMSDDDEEELKEIILNRPFLFYIVDSVFVNLGLSRSVYTPIFMGKYSGNNNEKNLL</sequence>
<organism evidence="4 5">
    <name type="scientific">Vairimorpha necatrix</name>
    <dbReference type="NCBI Taxonomy" id="6039"/>
    <lineage>
        <taxon>Eukaryota</taxon>
        <taxon>Fungi</taxon>
        <taxon>Fungi incertae sedis</taxon>
        <taxon>Microsporidia</taxon>
        <taxon>Nosematidae</taxon>
        <taxon>Vairimorpha</taxon>
    </lineage>
</organism>
<proteinExistence type="inferred from homology"/>
<protein>
    <submittedName>
        <fullName evidence="4">Serpin-type proteinase inhibitor 10</fullName>
    </submittedName>
</protein>
<dbReference type="GO" id="GO:0005615">
    <property type="term" value="C:extracellular space"/>
    <property type="evidence" value="ECO:0007669"/>
    <property type="project" value="InterPro"/>
</dbReference>
<dbReference type="EMBL" id="CP142737">
    <property type="protein sequence ID" value="WUR05119.1"/>
    <property type="molecule type" value="Genomic_DNA"/>
</dbReference>
<dbReference type="SMART" id="SM00093">
    <property type="entry name" value="SERPIN"/>
    <property type="match status" value="1"/>
</dbReference>
<dbReference type="GeneID" id="90542966"/>
<evidence type="ECO:0000313" key="5">
    <source>
        <dbReference type="Proteomes" id="UP001334084"/>
    </source>
</evidence>
<evidence type="ECO:0000259" key="3">
    <source>
        <dbReference type="SMART" id="SM00093"/>
    </source>
</evidence>
<dbReference type="AlphaFoldDB" id="A0AAX4JGM8"/>
<accession>A0AAX4JGM8</accession>
<evidence type="ECO:0000256" key="1">
    <source>
        <dbReference type="ARBA" id="ARBA00009500"/>
    </source>
</evidence>
<dbReference type="Gene3D" id="3.30.497.10">
    <property type="entry name" value="Antithrombin, subunit I, domain 2"/>
    <property type="match status" value="1"/>
</dbReference>
<gene>
    <name evidence="4" type="ORF">VNE69_12104</name>
</gene>
<dbReference type="InterPro" id="IPR023795">
    <property type="entry name" value="Serpin_CS"/>
</dbReference>
<dbReference type="GO" id="GO:0004867">
    <property type="term" value="F:serine-type endopeptidase inhibitor activity"/>
    <property type="evidence" value="ECO:0007669"/>
    <property type="project" value="InterPro"/>
</dbReference>
<dbReference type="Proteomes" id="UP001334084">
    <property type="component" value="Chromosome 12"/>
</dbReference>
<keyword evidence="5" id="KW-1185">Reference proteome</keyword>